<dbReference type="InterPro" id="IPR031916">
    <property type="entry name" value="LIG3_BRCT"/>
</dbReference>
<dbReference type="InterPro" id="IPR012310">
    <property type="entry name" value="DNA_ligase_ATP-dep_cent"/>
</dbReference>
<dbReference type="PROSITE" id="PS00333">
    <property type="entry name" value="DNA_LIGASE_A2"/>
    <property type="match status" value="1"/>
</dbReference>
<dbReference type="InterPro" id="IPR036420">
    <property type="entry name" value="BRCT_dom_sf"/>
</dbReference>
<evidence type="ECO:0000313" key="19">
    <source>
        <dbReference type="EMBL" id="KAJ8980791.1"/>
    </source>
</evidence>
<keyword evidence="9" id="KW-0863">Zinc-finger</keyword>
<dbReference type="SMART" id="SM01336">
    <property type="entry name" value="zf-PARP"/>
    <property type="match status" value="1"/>
</dbReference>
<dbReference type="SUPFAM" id="SSF57716">
    <property type="entry name" value="Glucocorticoid receptor-like (DNA-binding domain)"/>
    <property type="match status" value="1"/>
</dbReference>
<evidence type="ECO:0000256" key="14">
    <source>
        <dbReference type="RuleBase" id="RU004196"/>
    </source>
</evidence>
<evidence type="ECO:0000256" key="11">
    <source>
        <dbReference type="ARBA" id="ARBA00022840"/>
    </source>
</evidence>
<dbReference type="Gene3D" id="1.10.3260.10">
    <property type="entry name" value="DNA ligase, ATP-dependent, N-terminal domain"/>
    <property type="match status" value="1"/>
</dbReference>
<evidence type="ECO:0000256" key="12">
    <source>
        <dbReference type="ARBA" id="ARBA00023242"/>
    </source>
</evidence>
<evidence type="ECO:0000259" key="18">
    <source>
        <dbReference type="PROSITE" id="PS50172"/>
    </source>
</evidence>
<gene>
    <name evidence="19" type="ORF">NQ317_004793</name>
</gene>
<dbReference type="EC" id="6.5.1.1" evidence="4"/>
<feature type="domain" description="BRCT" evidence="18">
    <location>
        <begin position="727"/>
        <end position="807"/>
    </location>
</feature>
<feature type="compositionally biased region" description="Basic and acidic residues" evidence="15">
    <location>
        <begin position="110"/>
        <end position="120"/>
    </location>
</feature>
<dbReference type="PROSITE" id="PS50064">
    <property type="entry name" value="ZF_PARP_2"/>
    <property type="match status" value="1"/>
</dbReference>
<comment type="cofactor">
    <cofactor evidence="1">
        <name>Mg(2+)</name>
        <dbReference type="ChEBI" id="CHEBI:18420"/>
    </cofactor>
</comment>
<evidence type="ECO:0000256" key="6">
    <source>
        <dbReference type="ARBA" id="ARBA00022705"/>
    </source>
</evidence>
<comment type="caution">
    <text evidence="19">The sequence shown here is derived from an EMBL/GenBank/DDBJ whole genome shotgun (WGS) entry which is preliminary data.</text>
</comment>
<feature type="domain" description="PARP-type" evidence="16">
    <location>
        <begin position="31"/>
        <end position="80"/>
    </location>
</feature>
<accession>A0ABQ9JRC7</accession>
<dbReference type="PANTHER" id="PTHR45674:SF9">
    <property type="entry name" value="DNA LIGASE 3"/>
    <property type="match status" value="1"/>
</dbReference>
<evidence type="ECO:0000256" key="13">
    <source>
        <dbReference type="ARBA" id="ARBA00034003"/>
    </source>
</evidence>
<keyword evidence="20" id="KW-1185">Reference proteome</keyword>
<dbReference type="Gene3D" id="3.30.1490.70">
    <property type="match status" value="1"/>
</dbReference>
<dbReference type="Gene3D" id="2.40.50.140">
    <property type="entry name" value="Nucleic acid-binding proteins"/>
    <property type="match status" value="1"/>
</dbReference>
<name>A0ABQ9JRC7_9CUCU</name>
<dbReference type="InterPro" id="IPR050191">
    <property type="entry name" value="ATP-dep_DNA_ligase"/>
</dbReference>
<evidence type="ECO:0000256" key="8">
    <source>
        <dbReference type="ARBA" id="ARBA00022741"/>
    </source>
</evidence>
<feature type="compositionally biased region" description="Polar residues" evidence="15">
    <location>
        <begin position="94"/>
        <end position="106"/>
    </location>
</feature>
<proteinExistence type="inferred from homology"/>
<dbReference type="InterPro" id="IPR036599">
    <property type="entry name" value="DNA_ligase_N_sf"/>
</dbReference>
<dbReference type="Pfam" id="PF16759">
    <property type="entry name" value="LIG3_BRCT"/>
    <property type="match status" value="1"/>
</dbReference>
<protein>
    <recommendedName>
        <fullName evidence="4">DNA ligase (ATP)</fullName>
        <ecNumber evidence="4">6.5.1.1</ecNumber>
    </recommendedName>
</protein>
<keyword evidence="6" id="KW-0235">DNA replication</keyword>
<evidence type="ECO:0000256" key="10">
    <source>
        <dbReference type="ARBA" id="ARBA00022833"/>
    </source>
</evidence>
<dbReference type="Pfam" id="PF04675">
    <property type="entry name" value="DNA_ligase_A_N"/>
    <property type="match status" value="1"/>
</dbReference>
<sequence>MSDEDDADERPFAIEVAKQGRAVFANPFSPGKMKAWHHVSCLFELFLRQRQTTKRIESPDDIDGWDLLDDEEKNNILEKITECDAAFHAKFGTKPNNSPKKTNPTKAKSPKVDKDDKGTDNNEETLSITSLSSSGSEKNGTDGAGFKDDIVLWCRLLLPGVVKRVYNLQSKQLIKLFSRIFVTDQNDMLEHLELGDIGETIQKFFEESIKTKPAKKSTLTVKEVDSFLSNLTKLTREEDQMEHFQKIVPKCTSNDIKTIIRLIKGDLRMGAGAKHILDGVHPDAYEVYQASRDIQAVITKCLCKRDKGKKINKTVKAEISVMTPVLPMLAEAYYIPKAFPYAKDLILDSEILMVDTNTGKPLPFGTLGVHKKAEFKDATVCLFVFDCIYFNGESLIDKPITYRKKILKENMIEISNHIVFSEVEEIRKPKELAEMIAKVLKLGLEGLVLKDFKSTYEPGKRHWLKVKKDYLFDGAMADTADLIVLGAWYGTGKKGGMMSVFLMGCYNPNTKKFCTVTKVHTGHDDKTLEQLQTELDMVKISQDSSKVPSWLNCTKMMVPDFVARDPKAQPVWEITGAEFTQHDVHTADGISIRFPRVTRIRDDKCWKTATNVQELQQLYKSSKESTDVSLLTKDIKDVGETSKDDEEPVVKKRKKDVKKEKKTIQKNESSPKQEKRNKADLFDSKEVDRDKNEENELDLNNTSVKQLAANNNYCNDIQMESTEIEAPIPDYFKGIQALLEDELHTEEHSDIIRYFIAYGGVVLNADQWKVATHVLHYYNIIKEPTIKCPLSARHLAIEWVKDVVERGVYKTLGVMW</sequence>
<dbReference type="PROSITE" id="PS50172">
    <property type="entry name" value="BRCT"/>
    <property type="match status" value="1"/>
</dbReference>
<comment type="subcellular location">
    <subcellularLocation>
        <location evidence="2">Nucleus</location>
    </subcellularLocation>
</comment>
<feature type="compositionally biased region" description="Basic and acidic residues" evidence="15">
    <location>
        <begin position="657"/>
        <end position="694"/>
    </location>
</feature>
<evidence type="ECO:0000256" key="7">
    <source>
        <dbReference type="ARBA" id="ARBA00022723"/>
    </source>
</evidence>
<evidence type="ECO:0000256" key="15">
    <source>
        <dbReference type="SAM" id="MobiDB-lite"/>
    </source>
</evidence>
<evidence type="ECO:0000313" key="20">
    <source>
        <dbReference type="Proteomes" id="UP001162164"/>
    </source>
</evidence>
<dbReference type="InterPro" id="IPR001357">
    <property type="entry name" value="BRCT_dom"/>
</dbReference>
<keyword evidence="12" id="KW-0539">Nucleus</keyword>
<dbReference type="NCBIfam" id="TIGR00574">
    <property type="entry name" value="dnl1"/>
    <property type="match status" value="1"/>
</dbReference>
<feature type="domain" description="ATP-dependent DNA ligase family profile" evidence="17">
    <location>
        <begin position="373"/>
        <end position="507"/>
    </location>
</feature>
<dbReference type="SUPFAM" id="SSF56091">
    <property type="entry name" value="DNA ligase/mRNA capping enzyme, catalytic domain"/>
    <property type="match status" value="1"/>
</dbReference>
<dbReference type="Gene3D" id="3.30.1740.10">
    <property type="entry name" value="Zinc finger, PARP-type"/>
    <property type="match status" value="1"/>
</dbReference>
<comment type="catalytic activity">
    <reaction evidence="13">
        <text>ATP + (deoxyribonucleotide)n-3'-hydroxyl + 5'-phospho-(deoxyribonucleotide)m = (deoxyribonucleotide)n+m + AMP + diphosphate.</text>
        <dbReference type="EC" id="6.5.1.1"/>
    </reaction>
</comment>
<evidence type="ECO:0000256" key="4">
    <source>
        <dbReference type="ARBA" id="ARBA00012727"/>
    </source>
</evidence>
<keyword evidence="5" id="KW-0436">Ligase</keyword>
<evidence type="ECO:0000256" key="2">
    <source>
        <dbReference type="ARBA" id="ARBA00004123"/>
    </source>
</evidence>
<evidence type="ECO:0000256" key="3">
    <source>
        <dbReference type="ARBA" id="ARBA00007572"/>
    </source>
</evidence>
<feature type="compositionally biased region" description="Low complexity" evidence="15">
    <location>
        <begin position="124"/>
        <end position="137"/>
    </location>
</feature>
<feature type="region of interest" description="Disordered" evidence="15">
    <location>
        <begin position="91"/>
        <end position="140"/>
    </location>
</feature>
<dbReference type="PANTHER" id="PTHR45674">
    <property type="entry name" value="DNA LIGASE 1/3 FAMILY MEMBER"/>
    <property type="match status" value="1"/>
</dbReference>
<reference evidence="19" key="1">
    <citation type="journal article" date="2023" name="Insect Mol. Biol.">
        <title>Genome sequencing provides insights into the evolution of gene families encoding plant cell wall-degrading enzymes in longhorned beetles.</title>
        <authorList>
            <person name="Shin N.R."/>
            <person name="Okamura Y."/>
            <person name="Kirsch R."/>
            <person name="Pauchet Y."/>
        </authorList>
    </citation>
    <scope>NUCLEOTIDE SEQUENCE</scope>
    <source>
        <strain evidence="19">MMC_N1</strain>
    </source>
</reference>
<dbReference type="SUPFAM" id="SSF50249">
    <property type="entry name" value="Nucleic acid-binding proteins"/>
    <property type="match status" value="1"/>
</dbReference>
<keyword evidence="7" id="KW-0479">Metal-binding</keyword>
<dbReference type="CDD" id="cd07967">
    <property type="entry name" value="OBF_DNA_ligase_III"/>
    <property type="match status" value="1"/>
</dbReference>
<dbReference type="PROSITE" id="PS50160">
    <property type="entry name" value="DNA_LIGASE_A3"/>
    <property type="match status" value="1"/>
</dbReference>
<dbReference type="Pfam" id="PF01068">
    <property type="entry name" value="DNA_ligase_A_M"/>
    <property type="match status" value="1"/>
</dbReference>
<dbReference type="SUPFAM" id="SSF117018">
    <property type="entry name" value="ATP-dependent DNA ligase DNA-binding domain"/>
    <property type="match status" value="1"/>
</dbReference>
<evidence type="ECO:0000256" key="9">
    <source>
        <dbReference type="ARBA" id="ARBA00022771"/>
    </source>
</evidence>
<dbReference type="InterPro" id="IPR001510">
    <property type="entry name" value="Znf_PARP"/>
</dbReference>
<dbReference type="EMBL" id="JAPWTJ010000232">
    <property type="protein sequence ID" value="KAJ8980791.1"/>
    <property type="molecule type" value="Genomic_DNA"/>
</dbReference>
<dbReference type="InterPro" id="IPR036957">
    <property type="entry name" value="Znf_PARP_sf"/>
</dbReference>
<dbReference type="InterPro" id="IPR000977">
    <property type="entry name" value="DNA_ligase_ATP-dep"/>
</dbReference>
<comment type="similarity">
    <text evidence="3 14">Belongs to the ATP-dependent DNA ligase family.</text>
</comment>
<keyword evidence="10" id="KW-0862">Zinc</keyword>
<dbReference type="InterPro" id="IPR016059">
    <property type="entry name" value="DNA_ligase_ATP-dep_CS"/>
</dbReference>
<dbReference type="Proteomes" id="UP001162164">
    <property type="component" value="Unassembled WGS sequence"/>
</dbReference>
<feature type="region of interest" description="Disordered" evidence="15">
    <location>
        <begin position="640"/>
        <end position="698"/>
    </location>
</feature>
<evidence type="ECO:0000259" key="16">
    <source>
        <dbReference type="PROSITE" id="PS50064"/>
    </source>
</evidence>
<dbReference type="InterPro" id="IPR012308">
    <property type="entry name" value="DNA_ligase_ATP-dep_N"/>
</dbReference>
<evidence type="ECO:0000256" key="1">
    <source>
        <dbReference type="ARBA" id="ARBA00001946"/>
    </source>
</evidence>
<keyword evidence="8" id="KW-0547">Nucleotide-binding</keyword>
<dbReference type="InterPro" id="IPR012340">
    <property type="entry name" value="NA-bd_OB-fold"/>
</dbReference>
<dbReference type="Pfam" id="PF04679">
    <property type="entry name" value="DNA_ligase_A_C"/>
    <property type="match status" value="1"/>
</dbReference>
<dbReference type="InterPro" id="IPR012309">
    <property type="entry name" value="DNA_ligase_ATP-dep_C"/>
</dbReference>
<keyword evidence="11" id="KW-0067">ATP-binding</keyword>
<dbReference type="Gene3D" id="3.30.470.30">
    <property type="entry name" value="DNA ligase/mRNA capping enzyme"/>
    <property type="match status" value="1"/>
</dbReference>
<evidence type="ECO:0000256" key="5">
    <source>
        <dbReference type="ARBA" id="ARBA00022598"/>
    </source>
</evidence>
<evidence type="ECO:0000259" key="17">
    <source>
        <dbReference type="PROSITE" id="PS50160"/>
    </source>
</evidence>
<organism evidence="19 20">
    <name type="scientific">Molorchus minor</name>
    <dbReference type="NCBI Taxonomy" id="1323400"/>
    <lineage>
        <taxon>Eukaryota</taxon>
        <taxon>Metazoa</taxon>
        <taxon>Ecdysozoa</taxon>
        <taxon>Arthropoda</taxon>
        <taxon>Hexapoda</taxon>
        <taxon>Insecta</taxon>
        <taxon>Pterygota</taxon>
        <taxon>Neoptera</taxon>
        <taxon>Endopterygota</taxon>
        <taxon>Coleoptera</taxon>
        <taxon>Polyphaga</taxon>
        <taxon>Cucujiformia</taxon>
        <taxon>Chrysomeloidea</taxon>
        <taxon>Cerambycidae</taxon>
        <taxon>Lamiinae</taxon>
        <taxon>Monochamini</taxon>
        <taxon>Molorchus</taxon>
    </lineage>
</organism>
<dbReference type="Gene3D" id="3.40.50.10190">
    <property type="entry name" value="BRCT domain"/>
    <property type="match status" value="1"/>
</dbReference>